<name>A0A367K303_RHIAZ</name>
<reference evidence="1 2" key="1">
    <citation type="journal article" date="2018" name="G3 (Bethesda)">
        <title>Phylogenetic and Phylogenomic Definition of Rhizopus Species.</title>
        <authorList>
            <person name="Gryganskyi A.P."/>
            <person name="Golan J."/>
            <person name="Dolatabadi S."/>
            <person name="Mondo S."/>
            <person name="Robb S."/>
            <person name="Idnurm A."/>
            <person name="Muszewska A."/>
            <person name="Steczkiewicz K."/>
            <person name="Masonjones S."/>
            <person name="Liao H.L."/>
            <person name="Gajdeczka M.T."/>
            <person name="Anike F."/>
            <person name="Vuek A."/>
            <person name="Anishchenko I.M."/>
            <person name="Voigt K."/>
            <person name="de Hoog G.S."/>
            <person name="Smith M.E."/>
            <person name="Heitman J."/>
            <person name="Vilgalys R."/>
            <person name="Stajich J.E."/>
        </authorList>
    </citation>
    <scope>NUCLEOTIDE SEQUENCE [LARGE SCALE GENOMIC DNA]</scope>
    <source>
        <strain evidence="1 2">CBS 357.93</strain>
    </source>
</reference>
<comment type="caution">
    <text evidence="1">The sequence shown here is derived from an EMBL/GenBank/DDBJ whole genome shotgun (WGS) entry which is preliminary data.</text>
</comment>
<proteinExistence type="predicted"/>
<evidence type="ECO:0000313" key="2">
    <source>
        <dbReference type="Proteomes" id="UP000252139"/>
    </source>
</evidence>
<gene>
    <name evidence="1" type="ORF">CU097_003927</name>
</gene>
<evidence type="ECO:0000313" key="1">
    <source>
        <dbReference type="EMBL" id="RCH96515.1"/>
    </source>
</evidence>
<dbReference type="Proteomes" id="UP000252139">
    <property type="component" value="Unassembled WGS sequence"/>
</dbReference>
<accession>A0A367K303</accession>
<dbReference type="STRING" id="86630.A0A367K303"/>
<dbReference type="OrthoDB" id="2426083at2759"/>
<sequence length="85" mass="9721">MNYDKTIAFSLSGQPSPSWCTILSTADIGQWHDRTSDDSLKCLGYTMIHSHSQRQIFLSDLVARLKRSCDMHKCRNLFVRGRSTV</sequence>
<dbReference type="EMBL" id="PJQL01000360">
    <property type="protein sequence ID" value="RCH96515.1"/>
    <property type="molecule type" value="Genomic_DNA"/>
</dbReference>
<dbReference type="AlphaFoldDB" id="A0A367K303"/>
<organism evidence="1 2">
    <name type="scientific">Rhizopus azygosporus</name>
    <name type="common">Rhizopus microsporus var. azygosporus</name>
    <dbReference type="NCBI Taxonomy" id="86630"/>
    <lineage>
        <taxon>Eukaryota</taxon>
        <taxon>Fungi</taxon>
        <taxon>Fungi incertae sedis</taxon>
        <taxon>Mucoromycota</taxon>
        <taxon>Mucoromycotina</taxon>
        <taxon>Mucoromycetes</taxon>
        <taxon>Mucorales</taxon>
        <taxon>Mucorineae</taxon>
        <taxon>Rhizopodaceae</taxon>
        <taxon>Rhizopus</taxon>
    </lineage>
</organism>
<keyword evidence="2" id="KW-1185">Reference proteome</keyword>
<protein>
    <submittedName>
        <fullName evidence="1">Uncharacterized protein</fullName>
    </submittedName>
</protein>